<name>A0A0A8Y6M3_ARUDO</name>
<evidence type="ECO:0000313" key="1">
    <source>
        <dbReference type="EMBL" id="JAD20728.1"/>
    </source>
</evidence>
<accession>A0A0A8Y6M3</accession>
<proteinExistence type="predicted"/>
<organism evidence="1">
    <name type="scientific">Arundo donax</name>
    <name type="common">Giant reed</name>
    <name type="synonym">Donax arundinaceus</name>
    <dbReference type="NCBI Taxonomy" id="35708"/>
    <lineage>
        <taxon>Eukaryota</taxon>
        <taxon>Viridiplantae</taxon>
        <taxon>Streptophyta</taxon>
        <taxon>Embryophyta</taxon>
        <taxon>Tracheophyta</taxon>
        <taxon>Spermatophyta</taxon>
        <taxon>Magnoliopsida</taxon>
        <taxon>Liliopsida</taxon>
        <taxon>Poales</taxon>
        <taxon>Poaceae</taxon>
        <taxon>PACMAD clade</taxon>
        <taxon>Arundinoideae</taxon>
        <taxon>Arundineae</taxon>
        <taxon>Arundo</taxon>
    </lineage>
</organism>
<reference evidence="1" key="2">
    <citation type="journal article" date="2015" name="Data Brief">
        <title>Shoot transcriptome of the giant reed, Arundo donax.</title>
        <authorList>
            <person name="Barrero R.A."/>
            <person name="Guerrero F.D."/>
            <person name="Moolhuijzen P."/>
            <person name="Goolsby J.A."/>
            <person name="Tidwell J."/>
            <person name="Bellgard S.E."/>
            <person name="Bellgard M.I."/>
        </authorList>
    </citation>
    <scope>NUCLEOTIDE SEQUENCE</scope>
    <source>
        <tissue evidence="1">Shoot tissue taken approximately 20 cm above the soil surface</tissue>
    </source>
</reference>
<dbReference type="EMBL" id="GBRH01277167">
    <property type="protein sequence ID" value="JAD20728.1"/>
    <property type="molecule type" value="Transcribed_RNA"/>
</dbReference>
<protein>
    <submittedName>
        <fullName evidence="1">Uncharacterized protein</fullName>
    </submittedName>
</protein>
<sequence length="15" mass="1503">MEFMGDGAGLPSTCS</sequence>
<reference evidence="1" key="1">
    <citation type="submission" date="2014-09" db="EMBL/GenBank/DDBJ databases">
        <authorList>
            <person name="Magalhaes I.L.F."/>
            <person name="Oliveira U."/>
            <person name="Santos F.R."/>
            <person name="Vidigal T.H.D.A."/>
            <person name="Brescovit A.D."/>
            <person name="Santos A.J."/>
        </authorList>
    </citation>
    <scope>NUCLEOTIDE SEQUENCE</scope>
    <source>
        <tissue evidence="1">Shoot tissue taken approximately 20 cm above the soil surface</tissue>
    </source>
</reference>